<dbReference type="GO" id="GO:0019346">
    <property type="term" value="P:transsulfuration"/>
    <property type="evidence" value="ECO:0007669"/>
    <property type="project" value="InterPro"/>
</dbReference>
<comment type="cofactor">
    <cofactor evidence="1 4">
        <name>pyridoxal 5'-phosphate</name>
        <dbReference type="ChEBI" id="CHEBI:597326"/>
    </cofactor>
</comment>
<evidence type="ECO:0000256" key="1">
    <source>
        <dbReference type="ARBA" id="ARBA00001933"/>
    </source>
</evidence>
<dbReference type="Gene3D" id="3.90.1150.10">
    <property type="entry name" value="Aspartate Aminotransferase, domain 1"/>
    <property type="match status" value="1"/>
</dbReference>
<dbReference type="PROSITE" id="PS00868">
    <property type="entry name" value="CYS_MET_METAB_PP"/>
    <property type="match status" value="1"/>
</dbReference>
<dbReference type="GO" id="GO:0005737">
    <property type="term" value="C:cytoplasm"/>
    <property type="evidence" value="ECO:0007669"/>
    <property type="project" value="TreeGrafter"/>
</dbReference>
<dbReference type="CDD" id="cd00614">
    <property type="entry name" value="CGS_like"/>
    <property type="match status" value="1"/>
</dbReference>
<evidence type="ECO:0000256" key="2">
    <source>
        <dbReference type="ARBA" id="ARBA00022898"/>
    </source>
</evidence>
<dbReference type="Pfam" id="PF01053">
    <property type="entry name" value="Cys_Met_Meta_PP"/>
    <property type="match status" value="1"/>
</dbReference>
<evidence type="ECO:0000256" key="3">
    <source>
        <dbReference type="PIRSR" id="PIRSR001434-2"/>
    </source>
</evidence>
<proteinExistence type="inferred from homology"/>
<keyword evidence="5" id="KW-0456">Lyase</keyword>
<dbReference type="SUPFAM" id="SSF53383">
    <property type="entry name" value="PLP-dependent transferases"/>
    <property type="match status" value="1"/>
</dbReference>
<comment type="similarity">
    <text evidence="4">Belongs to the trans-sulfuration enzymes family.</text>
</comment>
<dbReference type="InterPro" id="IPR000277">
    <property type="entry name" value="Cys/Met-Metab_PyrdxlP-dep_enz"/>
</dbReference>
<comment type="caution">
    <text evidence="5">The sequence shown here is derived from an EMBL/GenBank/DDBJ whole genome shotgun (WGS) entry which is preliminary data.</text>
</comment>
<dbReference type="Gene3D" id="3.40.640.10">
    <property type="entry name" value="Type I PLP-dependent aspartate aminotransferase-like (Major domain)"/>
    <property type="match status" value="1"/>
</dbReference>
<accession>A0A4R0XQ48</accession>
<evidence type="ECO:0000313" key="6">
    <source>
        <dbReference type="Proteomes" id="UP000294200"/>
    </source>
</evidence>
<dbReference type="InterPro" id="IPR015422">
    <property type="entry name" value="PyrdxlP-dep_Trfase_small"/>
</dbReference>
<reference evidence="5 6" key="1">
    <citation type="submission" date="2017-02" db="EMBL/GenBank/DDBJ databases">
        <title>Paraburkholderia sophoroidis sp. nov. and Paraburkholderia steynii sp. nov. rhizobial symbionts of the fynbos legume Hypocalyptus sophoroides.</title>
        <authorList>
            <person name="Steenkamp E.T."/>
            <person name="Beukes C.W."/>
            <person name="Van Zyl E."/>
            <person name="Avontuur J."/>
            <person name="Chan W.Y."/>
            <person name="Hassen A."/>
            <person name="Palmer M."/>
            <person name="Mthombeni L."/>
            <person name="Phalane F."/>
            <person name="Sereme K."/>
            <person name="Venter S.N."/>
        </authorList>
    </citation>
    <scope>NUCLEOTIDE SEQUENCE [LARGE SCALE GENOMIC DNA]</scope>
    <source>
        <strain evidence="5 6">HC1.1ba</strain>
    </source>
</reference>
<gene>
    <name evidence="5" type="ORF">BZM27_10185</name>
</gene>
<sequence length="408" mass="43592">MSTNIKQQRPDKGNLSTLSFSTQAVHGGNVADATTGAVRTPIVMANSYLLPEDPSTMDWSSPDGLTYTRNAGHNQVCLEKKLAAMEHGEEAAVFATGVAALHAIFFTFLKSGDHVVLGDVTYEAVWRLFAELLPERYGIEATFVDMGDLAAVQAAMRANTKLVHTETIANPTTKVADIEAVAEIAHRGGAMLSVDATFTPAPMYRAAEHGADFVVHSLTKYINGHGDAMGGAVIGRSALIRELKHNAIVDLGGTISPFNAWLIMRGSVTLPLRFERQLSSAKKVAAFLDSDSRVAYVTFPGLASHPQHEVAVRQFGGTDFGAMMAFAVEGSPDVQNRFVANLRVITSAVSLGHDETLIVHVGGDGRGGAEKYPAEFQKYGHLRLSIGLEDPDDLIADISAALDATFAK</sequence>
<dbReference type="FunFam" id="3.40.640.10:FF:000046">
    <property type="entry name" value="Cystathionine gamma-lyase"/>
    <property type="match status" value="1"/>
</dbReference>
<dbReference type="GO" id="GO:0030170">
    <property type="term" value="F:pyridoxal phosphate binding"/>
    <property type="evidence" value="ECO:0007669"/>
    <property type="project" value="InterPro"/>
</dbReference>
<evidence type="ECO:0000313" key="5">
    <source>
        <dbReference type="EMBL" id="TCG08721.1"/>
    </source>
</evidence>
<dbReference type="AlphaFoldDB" id="A0A4R0XQ48"/>
<organism evidence="5 6">
    <name type="scientific">Paraburkholderia steynii</name>
    <dbReference type="NCBI Taxonomy" id="1245441"/>
    <lineage>
        <taxon>Bacteria</taxon>
        <taxon>Pseudomonadati</taxon>
        <taxon>Pseudomonadota</taxon>
        <taxon>Betaproteobacteria</taxon>
        <taxon>Burkholderiales</taxon>
        <taxon>Burkholderiaceae</taxon>
        <taxon>Paraburkholderia</taxon>
    </lineage>
</organism>
<protein>
    <submittedName>
        <fullName evidence="5">Cystathionine gamma-lyase</fullName>
    </submittedName>
</protein>
<dbReference type="InterPro" id="IPR015424">
    <property type="entry name" value="PyrdxlP-dep_Trfase"/>
</dbReference>
<keyword evidence="6" id="KW-1185">Reference proteome</keyword>
<dbReference type="InterPro" id="IPR054542">
    <property type="entry name" value="Cys_met_metab_PP"/>
</dbReference>
<dbReference type="Proteomes" id="UP000294200">
    <property type="component" value="Unassembled WGS sequence"/>
</dbReference>
<dbReference type="EMBL" id="MWML01000027">
    <property type="protein sequence ID" value="TCG08721.1"/>
    <property type="molecule type" value="Genomic_DNA"/>
</dbReference>
<name>A0A4R0XQ48_9BURK</name>
<dbReference type="GO" id="GO:0016846">
    <property type="term" value="F:carbon-sulfur lyase activity"/>
    <property type="evidence" value="ECO:0007669"/>
    <property type="project" value="TreeGrafter"/>
</dbReference>
<dbReference type="PANTHER" id="PTHR11808">
    <property type="entry name" value="TRANS-SULFURATION ENZYME FAMILY MEMBER"/>
    <property type="match status" value="1"/>
</dbReference>
<dbReference type="PANTHER" id="PTHR11808:SF80">
    <property type="entry name" value="CYSTATHIONINE GAMMA-LYASE"/>
    <property type="match status" value="1"/>
</dbReference>
<dbReference type="InterPro" id="IPR015421">
    <property type="entry name" value="PyrdxlP-dep_Trfase_major"/>
</dbReference>
<feature type="modified residue" description="N6-(pyridoxal phosphate)lysine" evidence="3">
    <location>
        <position position="220"/>
    </location>
</feature>
<dbReference type="PIRSF" id="PIRSF001434">
    <property type="entry name" value="CGS"/>
    <property type="match status" value="1"/>
</dbReference>
<keyword evidence="2 3" id="KW-0663">Pyridoxal phosphate</keyword>
<evidence type="ECO:0000256" key="4">
    <source>
        <dbReference type="RuleBase" id="RU362118"/>
    </source>
</evidence>